<dbReference type="PANTHER" id="PTHR35020:SF4">
    <property type="entry name" value="N-ACETYLGLUCOSAMINE-INDUCED PROTEIN 1"/>
    <property type="match status" value="1"/>
</dbReference>
<evidence type="ECO:0008006" key="3">
    <source>
        <dbReference type="Google" id="ProtNLM"/>
    </source>
</evidence>
<proteinExistence type="predicted"/>
<dbReference type="Proteomes" id="UP000800038">
    <property type="component" value="Unassembled WGS sequence"/>
</dbReference>
<dbReference type="InterPro" id="IPR022036">
    <property type="entry name" value="DUF3605"/>
</dbReference>
<accession>A0A6A5SJA8</accession>
<protein>
    <recommendedName>
        <fullName evidence="3">N-acetylglucosamine-induced protein 1</fullName>
    </recommendedName>
</protein>
<dbReference type="OrthoDB" id="10053431at2759"/>
<name>A0A6A5SJA8_9PLEO</name>
<dbReference type="AlphaFoldDB" id="A0A6A5SJA8"/>
<dbReference type="EMBL" id="ML976138">
    <property type="protein sequence ID" value="KAF1937447.1"/>
    <property type="molecule type" value="Genomic_DNA"/>
</dbReference>
<dbReference type="GO" id="GO:0005737">
    <property type="term" value="C:cytoplasm"/>
    <property type="evidence" value="ECO:0007669"/>
    <property type="project" value="TreeGrafter"/>
</dbReference>
<reference evidence="1" key="1">
    <citation type="journal article" date="2020" name="Stud. Mycol.">
        <title>101 Dothideomycetes genomes: a test case for predicting lifestyles and emergence of pathogens.</title>
        <authorList>
            <person name="Haridas S."/>
            <person name="Albert R."/>
            <person name="Binder M."/>
            <person name="Bloem J."/>
            <person name="Labutti K."/>
            <person name="Salamov A."/>
            <person name="Andreopoulos B."/>
            <person name="Baker S."/>
            <person name="Barry K."/>
            <person name="Bills G."/>
            <person name="Bluhm B."/>
            <person name="Cannon C."/>
            <person name="Castanera R."/>
            <person name="Culley D."/>
            <person name="Daum C."/>
            <person name="Ezra D."/>
            <person name="Gonzalez J."/>
            <person name="Henrissat B."/>
            <person name="Kuo A."/>
            <person name="Liang C."/>
            <person name="Lipzen A."/>
            <person name="Lutzoni F."/>
            <person name="Magnuson J."/>
            <person name="Mondo S."/>
            <person name="Nolan M."/>
            <person name="Ohm R."/>
            <person name="Pangilinan J."/>
            <person name="Park H.-J."/>
            <person name="Ramirez L."/>
            <person name="Alfaro M."/>
            <person name="Sun H."/>
            <person name="Tritt A."/>
            <person name="Yoshinaga Y."/>
            <person name="Zwiers L.-H."/>
            <person name="Turgeon B."/>
            <person name="Goodwin S."/>
            <person name="Spatafora J."/>
            <person name="Crous P."/>
            <person name="Grigoriev I."/>
        </authorList>
    </citation>
    <scope>NUCLEOTIDE SEQUENCE</scope>
    <source>
        <strain evidence="1">CBS 161.51</strain>
    </source>
</reference>
<dbReference type="GO" id="GO:0006044">
    <property type="term" value="P:N-acetylglucosamine metabolic process"/>
    <property type="evidence" value="ECO:0007669"/>
    <property type="project" value="TreeGrafter"/>
</dbReference>
<dbReference type="Pfam" id="PF12239">
    <property type="entry name" value="DUF3605"/>
    <property type="match status" value="1"/>
</dbReference>
<keyword evidence="2" id="KW-1185">Reference proteome</keyword>
<evidence type="ECO:0000313" key="1">
    <source>
        <dbReference type="EMBL" id="KAF1937447.1"/>
    </source>
</evidence>
<organism evidence="1 2">
    <name type="scientific">Clathrospora elynae</name>
    <dbReference type="NCBI Taxonomy" id="706981"/>
    <lineage>
        <taxon>Eukaryota</taxon>
        <taxon>Fungi</taxon>
        <taxon>Dikarya</taxon>
        <taxon>Ascomycota</taxon>
        <taxon>Pezizomycotina</taxon>
        <taxon>Dothideomycetes</taxon>
        <taxon>Pleosporomycetidae</taxon>
        <taxon>Pleosporales</taxon>
        <taxon>Diademaceae</taxon>
        <taxon>Clathrospora</taxon>
    </lineage>
</organism>
<gene>
    <name evidence="1" type="ORF">EJ02DRAFT_458711</name>
</gene>
<dbReference type="PANTHER" id="PTHR35020">
    <property type="entry name" value="N-ACETYLGLUCOSAMINE-INDUCED PROTEIN 1"/>
    <property type="match status" value="1"/>
</dbReference>
<evidence type="ECO:0000313" key="2">
    <source>
        <dbReference type="Proteomes" id="UP000800038"/>
    </source>
</evidence>
<sequence>MPHEEEPSLPFWLVNIPRDQWPSECPDFLRECSDKDRGIIGTLDERYSVLTWEEVREIVRIDRVDKFHRLPSELRRYRQFTHHLVQEYGSIMNFIVNERLKWESMEPMGRPFEYEEDIKILYNDWPYGIDPDIVHLVVWTKFELEDDQATGLSTPESRQEIEEYVQKTFAPHVKDFAWFKNWKSLKSVHAVEHFHVMLYKPEAEFLRRITNGDVAMTEKFGTHKREAR</sequence>